<evidence type="ECO:0000313" key="1">
    <source>
        <dbReference type="EMBL" id="MST67744.1"/>
    </source>
</evidence>
<proteinExistence type="predicted"/>
<dbReference type="Proteomes" id="UP000440513">
    <property type="component" value="Unassembled WGS sequence"/>
</dbReference>
<accession>A0A7X2P5I2</accession>
<dbReference type="EMBL" id="VUMS01000039">
    <property type="protein sequence ID" value="MST67744.1"/>
    <property type="molecule type" value="Genomic_DNA"/>
</dbReference>
<sequence length="95" mass="11926">MIFGSRKVNELYQRYCRQVLKILRSPSYDLTGEECREIWDEIWKEAMRRNRELRKLKNEEERQSWILAIVKRKLEERKPKDKKSQIMRQKKKELW</sequence>
<evidence type="ECO:0000313" key="2">
    <source>
        <dbReference type="Proteomes" id="UP000440513"/>
    </source>
</evidence>
<organism evidence="1 2">
    <name type="scientific">Oliverpabstia intestinalis</name>
    <dbReference type="NCBI Taxonomy" id="2606633"/>
    <lineage>
        <taxon>Bacteria</taxon>
        <taxon>Bacillati</taxon>
        <taxon>Bacillota</taxon>
        <taxon>Clostridia</taxon>
        <taxon>Lachnospirales</taxon>
        <taxon>Lachnospiraceae</taxon>
        <taxon>Oliverpabstia</taxon>
    </lineage>
</organism>
<comment type="caution">
    <text evidence="1">The sequence shown here is derived from an EMBL/GenBank/DDBJ whole genome shotgun (WGS) entry which is preliminary data.</text>
</comment>
<dbReference type="RefSeq" id="WP_154433091.1">
    <property type="nucleotide sequence ID" value="NZ_JBQHRC010000014.1"/>
</dbReference>
<keyword evidence="2" id="KW-1185">Reference proteome</keyword>
<name>A0A7X2P5I2_9FIRM</name>
<reference evidence="1 2" key="1">
    <citation type="submission" date="2019-08" db="EMBL/GenBank/DDBJ databases">
        <title>In-depth cultivation of the pig gut microbiome towards novel bacterial diversity and tailored functional studies.</title>
        <authorList>
            <person name="Wylensek D."/>
            <person name="Hitch T.C.A."/>
            <person name="Clavel T."/>
        </authorList>
    </citation>
    <scope>NUCLEOTIDE SEQUENCE [LARGE SCALE GENOMIC DNA]</scope>
    <source>
        <strain evidence="1 2">BSM-380-WT-5A</strain>
    </source>
</reference>
<gene>
    <name evidence="1" type="ORF">FYJ57_13750</name>
</gene>
<protein>
    <submittedName>
        <fullName evidence="1">Uncharacterized protein</fullName>
    </submittedName>
</protein>
<dbReference type="AlphaFoldDB" id="A0A7X2P5I2"/>